<name>A0A319E897_9EURO</name>
<evidence type="ECO:0000313" key="2">
    <source>
        <dbReference type="Proteomes" id="UP000247810"/>
    </source>
</evidence>
<reference evidence="1 2" key="1">
    <citation type="submission" date="2018-02" db="EMBL/GenBank/DDBJ databases">
        <title>The genomes of Aspergillus section Nigri reveals drivers in fungal speciation.</title>
        <authorList>
            <consortium name="DOE Joint Genome Institute"/>
            <person name="Vesth T.C."/>
            <person name="Nybo J."/>
            <person name="Theobald S."/>
            <person name="Brandl J."/>
            <person name="Frisvad J.C."/>
            <person name="Nielsen K.F."/>
            <person name="Lyhne E.K."/>
            <person name="Kogle M.E."/>
            <person name="Kuo A."/>
            <person name="Riley R."/>
            <person name="Clum A."/>
            <person name="Nolan M."/>
            <person name="Lipzen A."/>
            <person name="Salamov A."/>
            <person name="Henrissat B."/>
            <person name="Wiebenga A."/>
            <person name="De vries R.P."/>
            <person name="Grigoriev I.V."/>
            <person name="Mortensen U.H."/>
            <person name="Andersen M.R."/>
            <person name="Baker S.E."/>
        </authorList>
    </citation>
    <scope>NUCLEOTIDE SEQUENCE [LARGE SCALE GENOMIC DNA]</scope>
    <source>
        <strain evidence="1 2">CBS 707.79</strain>
    </source>
</reference>
<proteinExistence type="predicted"/>
<sequence>MNFCRRLGAHTVIYYVRKGLVELLQRNGEVVGHVVDNVGDLSMSYKQAHLFTTPQPKIAHVEALSATGAMRTIDNEFFLERGRIQGHVFVVGWPNMEGLALLAGWVVEGRGAIGWIENGLKSSRKGSIRLTAR</sequence>
<evidence type="ECO:0000313" key="1">
    <source>
        <dbReference type="EMBL" id="PYH99873.1"/>
    </source>
</evidence>
<dbReference type="AlphaFoldDB" id="A0A319E897"/>
<accession>A0A319E897</accession>
<dbReference type="STRING" id="1448320.A0A319E897"/>
<protein>
    <submittedName>
        <fullName evidence="1">Uncharacterized protein</fullName>
    </submittedName>
</protein>
<organism evidence="1 2">
    <name type="scientific">Aspergillus ellipticus CBS 707.79</name>
    <dbReference type="NCBI Taxonomy" id="1448320"/>
    <lineage>
        <taxon>Eukaryota</taxon>
        <taxon>Fungi</taxon>
        <taxon>Dikarya</taxon>
        <taxon>Ascomycota</taxon>
        <taxon>Pezizomycotina</taxon>
        <taxon>Eurotiomycetes</taxon>
        <taxon>Eurotiomycetidae</taxon>
        <taxon>Eurotiales</taxon>
        <taxon>Aspergillaceae</taxon>
        <taxon>Aspergillus</taxon>
        <taxon>Aspergillus subgen. Circumdati</taxon>
    </lineage>
</organism>
<dbReference type="EMBL" id="KZ825798">
    <property type="protein sequence ID" value="PYH99873.1"/>
    <property type="molecule type" value="Genomic_DNA"/>
</dbReference>
<keyword evidence="2" id="KW-1185">Reference proteome</keyword>
<dbReference type="Proteomes" id="UP000247810">
    <property type="component" value="Unassembled WGS sequence"/>
</dbReference>
<gene>
    <name evidence="1" type="ORF">BO71DRAFT_84309</name>
</gene>
<dbReference type="VEuPathDB" id="FungiDB:BO71DRAFT_84309"/>